<feature type="domain" description="HTH marR-type" evidence="1">
    <location>
        <begin position="31"/>
        <end position="163"/>
    </location>
</feature>
<proteinExistence type="predicted"/>
<gene>
    <name evidence="2" type="ORF">TMPK1_38300</name>
</gene>
<comment type="caution">
    <text evidence="2">The sequence shown here is derived from an EMBL/GenBank/DDBJ whole genome shotgun (WGS) entry which is preliminary data.</text>
</comment>
<dbReference type="InterPro" id="IPR036388">
    <property type="entry name" value="WH-like_DNA-bd_sf"/>
</dbReference>
<accession>A0A8S8XDS6</accession>
<sequence length="164" mass="18644">MTKPKKSTAKAAKNKGVEDTADRAIDYSFLPDLLGFNIRRVQIELWRDFVHKLDDEQFRSGEFSALALIVANPGISQTELARALAIDKAHTVALLDDLEKNGWAARTRSVEDRRRHTLAATPAGRKALVRLRKSMIEHEQKFCALYSPKELQTLLSLLQRLYTR</sequence>
<evidence type="ECO:0000313" key="3">
    <source>
        <dbReference type="Proteomes" id="UP000681075"/>
    </source>
</evidence>
<reference evidence="2" key="1">
    <citation type="submission" date="2021-02" db="EMBL/GenBank/DDBJ databases">
        <title>Genome sequence of Rhodospirillales sp. strain TMPK1 isolated from soil.</title>
        <authorList>
            <person name="Nakai R."/>
            <person name="Kusada H."/>
            <person name="Tamaki H."/>
        </authorList>
    </citation>
    <scope>NUCLEOTIDE SEQUENCE</scope>
    <source>
        <strain evidence="2">TMPK1</strain>
    </source>
</reference>
<dbReference type="PROSITE" id="PS50995">
    <property type="entry name" value="HTH_MARR_2"/>
    <property type="match status" value="1"/>
</dbReference>
<dbReference type="RefSeq" id="WP_420245137.1">
    <property type="nucleotide sequence ID" value="NZ_BOPV01000001.1"/>
</dbReference>
<dbReference type="GO" id="GO:0003700">
    <property type="term" value="F:DNA-binding transcription factor activity"/>
    <property type="evidence" value="ECO:0007669"/>
    <property type="project" value="InterPro"/>
</dbReference>
<dbReference type="InterPro" id="IPR039422">
    <property type="entry name" value="MarR/SlyA-like"/>
</dbReference>
<organism evidence="2 3">
    <name type="scientific">Roseiterribacter gracilis</name>
    <dbReference type="NCBI Taxonomy" id="2812848"/>
    <lineage>
        <taxon>Bacteria</taxon>
        <taxon>Pseudomonadati</taxon>
        <taxon>Pseudomonadota</taxon>
        <taxon>Alphaproteobacteria</taxon>
        <taxon>Rhodospirillales</taxon>
        <taxon>Roseiterribacteraceae</taxon>
        <taxon>Roseiterribacter</taxon>
    </lineage>
</organism>
<dbReference type="InterPro" id="IPR036390">
    <property type="entry name" value="WH_DNA-bd_sf"/>
</dbReference>
<evidence type="ECO:0000259" key="1">
    <source>
        <dbReference type="PROSITE" id="PS50995"/>
    </source>
</evidence>
<name>A0A8S8XDS6_9PROT</name>
<dbReference type="PANTHER" id="PTHR33164">
    <property type="entry name" value="TRANSCRIPTIONAL REGULATOR, MARR FAMILY"/>
    <property type="match status" value="1"/>
</dbReference>
<dbReference type="Pfam" id="PF01047">
    <property type="entry name" value="MarR"/>
    <property type="match status" value="1"/>
</dbReference>
<dbReference type="SUPFAM" id="SSF46785">
    <property type="entry name" value="Winged helix' DNA-binding domain"/>
    <property type="match status" value="1"/>
</dbReference>
<dbReference type="PANTHER" id="PTHR33164:SF89">
    <property type="entry name" value="MARR FAMILY REGULATORY PROTEIN"/>
    <property type="match status" value="1"/>
</dbReference>
<dbReference type="EMBL" id="BOPV01000001">
    <property type="protein sequence ID" value="GIL41593.1"/>
    <property type="molecule type" value="Genomic_DNA"/>
</dbReference>
<dbReference type="GO" id="GO:0006950">
    <property type="term" value="P:response to stress"/>
    <property type="evidence" value="ECO:0007669"/>
    <property type="project" value="TreeGrafter"/>
</dbReference>
<dbReference type="Gene3D" id="1.10.10.10">
    <property type="entry name" value="Winged helix-like DNA-binding domain superfamily/Winged helix DNA-binding domain"/>
    <property type="match status" value="1"/>
</dbReference>
<protein>
    <submittedName>
        <fullName evidence="2">Transcriptional regulator</fullName>
    </submittedName>
</protein>
<evidence type="ECO:0000313" key="2">
    <source>
        <dbReference type="EMBL" id="GIL41593.1"/>
    </source>
</evidence>
<dbReference type="PRINTS" id="PR00598">
    <property type="entry name" value="HTHMARR"/>
</dbReference>
<dbReference type="InterPro" id="IPR000835">
    <property type="entry name" value="HTH_MarR-typ"/>
</dbReference>
<dbReference type="SMART" id="SM00347">
    <property type="entry name" value="HTH_MARR"/>
    <property type="match status" value="1"/>
</dbReference>
<keyword evidence="3" id="KW-1185">Reference proteome</keyword>
<dbReference type="AlphaFoldDB" id="A0A8S8XDS6"/>
<dbReference type="Proteomes" id="UP000681075">
    <property type="component" value="Unassembled WGS sequence"/>
</dbReference>